<organism evidence="3">
    <name type="scientific">Pseudopithomyces chartarum</name>
    <dbReference type="NCBI Taxonomy" id="1892770"/>
    <lineage>
        <taxon>Eukaryota</taxon>
        <taxon>Fungi</taxon>
        <taxon>Dikarya</taxon>
        <taxon>Ascomycota</taxon>
        <taxon>Pezizomycotina</taxon>
        <taxon>Dothideomycetes</taxon>
        <taxon>Pleosporomycetidae</taxon>
        <taxon>Pleosporales</taxon>
        <taxon>Massarineae</taxon>
        <taxon>Didymosphaeriaceae</taxon>
        <taxon>Pseudopithomyces</taxon>
    </lineage>
</organism>
<gene>
    <name evidence="3" type="primary">orf393</name>
</gene>
<feature type="compositionally biased region" description="Acidic residues" evidence="1">
    <location>
        <begin position="347"/>
        <end position="369"/>
    </location>
</feature>
<dbReference type="AlphaFoldDB" id="A0A221C8Z4"/>
<feature type="region of interest" description="Disordered" evidence="1">
    <location>
        <begin position="170"/>
        <end position="236"/>
    </location>
</feature>
<geneLocation type="mitochondrion" evidence="3"/>
<feature type="transmembrane region" description="Helical" evidence="2">
    <location>
        <begin position="71"/>
        <end position="94"/>
    </location>
</feature>
<evidence type="ECO:0000256" key="1">
    <source>
        <dbReference type="SAM" id="MobiDB-lite"/>
    </source>
</evidence>
<name>A0A221C8Z4_9PLEO</name>
<protein>
    <submittedName>
        <fullName evidence="3">Uncharacterized protein</fullName>
    </submittedName>
</protein>
<evidence type="ECO:0000313" key="3">
    <source>
        <dbReference type="EMBL" id="ASL69809.1"/>
    </source>
</evidence>
<feature type="region of interest" description="Disordered" evidence="1">
    <location>
        <begin position="343"/>
        <end position="393"/>
    </location>
</feature>
<accession>A0A221C8Z4</accession>
<sequence length="393" mass="46496">MFRNMWYITQFYAYCCRISTIGKFFVLTTGTIGIYFLKGVVLLFLFYYFIFIPFAVVYWKLNLLYSDNLYFVIMYTYVYTYATYMVIDIIYDYFIKEKLKYLMPIVYISLILIFYFNFPTLIYHSTILTDSYWILFYLDESFFNEDIASAVGSLSALLLKKLLALLRNGDDPQPLGSDENNPNDNNEEDDYNPEPNRGGGPTGDGDDEDNSNNKRKANSSKKIPEVPITPDEHLSPDEFYQKQLEEAKRRSLMDDEYNYEYLKNPHYRHPESSQEGGKRELEEKENRHKIRRDYNDAVRAFNDNQEELVDREDLSPEQKAYLIDKSEKLREVVDEFAVLKRDLDTYSAEEDNCEEENSEEYYSEEENSEQDNSKYSGENSDSDTRPSKRPRND</sequence>
<dbReference type="GeneID" id="33901336"/>
<proteinExistence type="predicted"/>
<dbReference type="EMBL" id="KY792993">
    <property type="protein sequence ID" value="ASL69809.1"/>
    <property type="molecule type" value="Genomic_DNA"/>
</dbReference>
<feature type="compositionally biased region" description="Basic and acidic residues" evidence="1">
    <location>
        <begin position="268"/>
        <end position="289"/>
    </location>
</feature>
<keyword evidence="3" id="KW-0496">Mitochondrion</keyword>
<reference evidence="3" key="1">
    <citation type="submission" date="2017-03" db="EMBL/GenBank/DDBJ databases">
        <authorList>
            <person name="Afonso C.L."/>
            <person name="Miller P.J."/>
            <person name="Scott M.A."/>
            <person name="Spackman E."/>
            <person name="Goraichik I."/>
            <person name="Dimitrov K.M."/>
            <person name="Suarez D.L."/>
            <person name="Swayne D.E."/>
        </authorList>
    </citation>
    <scope>NUCLEOTIDE SEQUENCE</scope>
</reference>
<feature type="transmembrane region" description="Helical" evidence="2">
    <location>
        <begin position="6"/>
        <end position="27"/>
    </location>
</feature>
<feature type="transmembrane region" description="Helical" evidence="2">
    <location>
        <begin position="101"/>
        <end position="122"/>
    </location>
</feature>
<keyword evidence="2" id="KW-0812">Transmembrane</keyword>
<keyword evidence="2" id="KW-1133">Transmembrane helix</keyword>
<keyword evidence="2" id="KW-0472">Membrane</keyword>
<dbReference type="RefSeq" id="YP_009415164.1">
    <property type="nucleotide sequence ID" value="NC_035636.1"/>
</dbReference>
<feature type="transmembrane region" description="Helical" evidence="2">
    <location>
        <begin position="39"/>
        <end position="59"/>
    </location>
</feature>
<feature type="compositionally biased region" description="Basic and acidic residues" evidence="1">
    <location>
        <begin position="382"/>
        <end position="393"/>
    </location>
</feature>
<feature type="region of interest" description="Disordered" evidence="1">
    <location>
        <begin position="262"/>
        <end position="289"/>
    </location>
</feature>
<evidence type="ECO:0000256" key="2">
    <source>
        <dbReference type="SAM" id="Phobius"/>
    </source>
</evidence>